<dbReference type="EMBL" id="BTGU01001534">
    <property type="protein sequence ID" value="GMN24997.1"/>
    <property type="molecule type" value="Genomic_DNA"/>
</dbReference>
<accession>A0AA87YX21</accession>
<comment type="similarity">
    <text evidence="1 5">Belongs to the FMO family.</text>
</comment>
<evidence type="ECO:0000256" key="3">
    <source>
        <dbReference type="ARBA" id="ARBA00022827"/>
    </source>
</evidence>
<dbReference type="Gene3D" id="3.50.50.60">
    <property type="entry name" value="FAD/NAD(P)-binding domain"/>
    <property type="match status" value="1"/>
</dbReference>
<reference evidence="6" key="1">
    <citation type="submission" date="2023-07" db="EMBL/GenBank/DDBJ databases">
        <title>draft genome sequence of fig (Ficus carica).</title>
        <authorList>
            <person name="Takahashi T."/>
            <person name="Nishimura K."/>
        </authorList>
    </citation>
    <scope>NUCLEOTIDE SEQUENCE</scope>
</reference>
<gene>
    <name evidence="6" type="ORF">TIFTF001_040650</name>
</gene>
<comment type="caution">
    <text evidence="6">The sequence shown here is derived from an EMBL/GenBank/DDBJ whole genome shotgun (WGS) entry which is preliminary data.</text>
</comment>
<evidence type="ECO:0000256" key="2">
    <source>
        <dbReference type="ARBA" id="ARBA00022630"/>
    </source>
</evidence>
<keyword evidence="7" id="KW-1185">Reference proteome</keyword>
<dbReference type="AlphaFoldDB" id="A0AA87YX21"/>
<name>A0AA87YX21_FICCA</name>
<dbReference type="SUPFAM" id="SSF51905">
    <property type="entry name" value="FAD/NAD(P)-binding domain"/>
    <property type="match status" value="1"/>
</dbReference>
<keyword evidence="5" id="KW-0503">Monooxygenase</keyword>
<evidence type="ECO:0000256" key="4">
    <source>
        <dbReference type="ARBA" id="ARBA00023002"/>
    </source>
</evidence>
<dbReference type="InterPro" id="IPR036188">
    <property type="entry name" value="FAD/NAD-bd_sf"/>
</dbReference>
<dbReference type="InterPro" id="IPR020946">
    <property type="entry name" value="Flavin_mOase-like"/>
</dbReference>
<evidence type="ECO:0000256" key="5">
    <source>
        <dbReference type="RuleBase" id="RU361177"/>
    </source>
</evidence>
<dbReference type="InterPro" id="IPR050346">
    <property type="entry name" value="FMO-like"/>
</dbReference>
<dbReference type="GO" id="GO:0050661">
    <property type="term" value="F:NADP binding"/>
    <property type="evidence" value="ECO:0007669"/>
    <property type="project" value="InterPro"/>
</dbReference>
<proteinExistence type="inferred from homology"/>
<evidence type="ECO:0000256" key="1">
    <source>
        <dbReference type="ARBA" id="ARBA00009183"/>
    </source>
</evidence>
<protein>
    <recommendedName>
        <fullName evidence="5">Flavin-containing monooxygenase</fullName>
        <ecNumber evidence="5">1.-.-.-</ecNumber>
    </recommendedName>
</protein>
<organism evidence="6 7">
    <name type="scientific">Ficus carica</name>
    <name type="common">Common fig</name>
    <dbReference type="NCBI Taxonomy" id="3494"/>
    <lineage>
        <taxon>Eukaryota</taxon>
        <taxon>Viridiplantae</taxon>
        <taxon>Streptophyta</taxon>
        <taxon>Embryophyta</taxon>
        <taxon>Tracheophyta</taxon>
        <taxon>Spermatophyta</taxon>
        <taxon>Magnoliopsida</taxon>
        <taxon>eudicotyledons</taxon>
        <taxon>Gunneridae</taxon>
        <taxon>Pentapetalae</taxon>
        <taxon>rosids</taxon>
        <taxon>fabids</taxon>
        <taxon>Rosales</taxon>
        <taxon>Moraceae</taxon>
        <taxon>Ficeae</taxon>
        <taxon>Ficus</taxon>
    </lineage>
</organism>
<comment type="cofactor">
    <cofactor evidence="5">
        <name>FAD</name>
        <dbReference type="ChEBI" id="CHEBI:57692"/>
    </cofactor>
</comment>
<keyword evidence="2 5" id="KW-0285">Flavoprotein</keyword>
<dbReference type="Proteomes" id="UP001187192">
    <property type="component" value="Unassembled WGS sequence"/>
</dbReference>
<dbReference type="PANTHER" id="PTHR23023">
    <property type="entry name" value="DIMETHYLANILINE MONOOXYGENASE"/>
    <property type="match status" value="1"/>
</dbReference>
<dbReference type="Pfam" id="PF00743">
    <property type="entry name" value="FMO-like"/>
    <property type="match status" value="1"/>
</dbReference>
<dbReference type="GO" id="GO:0050660">
    <property type="term" value="F:flavin adenine dinucleotide binding"/>
    <property type="evidence" value="ECO:0007669"/>
    <property type="project" value="InterPro"/>
</dbReference>
<keyword evidence="4 5" id="KW-0560">Oxidoreductase</keyword>
<evidence type="ECO:0000313" key="6">
    <source>
        <dbReference type="EMBL" id="GMN24997.1"/>
    </source>
</evidence>
<dbReference type="EC" id="1.-.-.-" evidence="5"/>
<keyword evidence="3 5" id="KW-0274">FAD</keyword>
<evidence type="ECO:0000313" key="7">
    <source>
        <dbReference type="Proteomes" id="UP001187192"/>
    </source>
</evidence>
<sequence length="292" mass="34460">MQRETYQFQDFPWPSSVKEVFPSHNQVLEYAQSYAQHFGLFPYIKFNSKVIILDYVGESHEEMEAWDSWGGTGKPFESKGKWHILVQDTKAFTREVHIAEFVILCIGRFSEVPDIPEFLPNQGQRCSMKSALDIAAECANENGVEYPCKIIHRTVHWLLPSPNLWRVNFGLSYFTRFSELLVRKPGETFLLSILATLLSPLRWAISRFAESYLRWKLLFKKYGMVPNRRFLEDISSCTVVMLLEKFYDKVEQGSIILKKSQRHWILQRRFDYRRRISATRNRCCNSSHRVQR</sequence>
<dbReference type="GO" id="GO:0004499">
    <property type="term" value="F:N,N-dimethylaniline monooxygenase activity"/>
    <property type="evidence" value="ECO:0007669"/>
    <property type="project" value="InterPro"/>
</dbReference>